<keyword evidence="2" id="KW-1185">Reference proteome</keyword>
<proteinExistence type="predicted"/>
<comment type="caution">
    <text evidence="1">The sequence shown here is derived from an EMBL/GenBank/DDBJ whole genome shotgun (WGS) entry which is preliminary data.</text>
</comment>
<gene>
    <name evidence="1" type="ORF">L1987_14266</name>
</gene>
<name>A0ACB9J3C7_9ASTR</name>
<dbReference type="Proteomes" id="UP001056120">
    <property type="component" value="Linkage Group LG05"/>
</dbReference>
<reference evidence="1 2" key="2">
    <citation type="journal article" date="2022" name="Mol. Ecol. Resour.">
        <title>The genomes of chicory, endive, great burdock and yacon provide insights into Asteraceae paleo-polyploidization history and plant inulin production.</title>
        <authorList>
            <person name="Fan W."/>
            <person name="Wang S."/>
            <person name="Wang H."/>
            <person name="Wang A."/>
            <person name="Jiang F."/>
            <person name="Liu H."/>
            <person name="Zhao H."/>
            <person name="Xu D."/>
            <person name="Zhang Y."/>
        </authorList>
    </citation>
    <scope>NUCLEOTIDE SEQUENCE [LARGE SCALE GENOMIC DNA]</scope>
    <source>
        <strain evidence="2">cv. Yunnan</strain>
        <tissue evidence="1">Leaves</tissue>
    </source>
</reference>
<accession>A0ACB9J3C7</accession>
<evidence type="ECO:0000313" key="1">
    <source>
        <dbReference type="EMBL" id="KAI3814626.1"/>
    </source>
</evidence>
<evidence type="ECO:0000313" key="2">
    <source>
        <dbReference type="Proteomes" id="UP001056120"/>
    </source>
</evidence>
<reference evidence="2" key="1">
    <citation type="journal article" date="2022" name="Mol. Ecol. Resour.">
        <title>The genomes of chicory, endive, great burdock and yacon provide insights into Asteraceae palaeo-polyploidization history and plant inulin production.</title>
        <authorList>
            <person name="Fan W."/>
            <person name="Wang S."/>
            <person name="Wang H."/>
            <person name="Wang A."/>
            <person name="Jiang F."/>
            <person name="Liu H."/>
            <person name="Zhao H."/>
            <person name="Xu D."/>
            <person name="Zhang Y."/>
        </authorList>
    </citation>
    <scope>NUCLEOTIDE SEQUENCE [LARGE SCALE GENOMIC DNA]</scope>
    <source>
        <strain evidence="2">cv. Yunnan</strain>
    </source>
</reference>
<organism evidence="1 2">
    <name type="scientific">Smallanthus sonchifolius</name>
    <dbReference type="NCBI Taxonomy" id="185202"/>
    <lineage>
        <taxon>Eukaryota</taxon>
        <taxon>Viridiplantae</taxon>
        <taxon>Streptophyta</taxon>
        <taxon>Embryophyta</taxon>
        <taxon>Tracheophyta</taxon>
        <taxon>Spermatophyta</taxon>
        <taxon>Magnoliopsida</taxon>
        <taxon>eudicotyledons</taxon>
        <taxon>Gunneridae</taxon>
        <taxon>Pentapetalae</taxon>
        <taxon>asterids</taxon>
        <taxon>campanulids</taxon>
        <taxon>Asterales</taxon>
        <taxon>Asteraceae</taxon>
        <taxon>Asteroideae</taxon>
        <taxon>Heliantheae alliance</taxon>
        <taxon>Millerieae</taxon>
        <taxon>Smallanthus</taxon>
    </lineage>
</organism>
<sequence length="75" mass="8696">MLSVHTHNLFCFHVWIIPKVGLGYLLGLENLGILTLGDNKWKTKDHVYEILTEKDIPINIRVNLKNNDTSYYLAQ</sequence>
<dbReference type="EMBL" id="CM042022">
    <property type="protein sequence ID" value="KAI3814626.1"/>
    <property type="molecule type" value="Genomic_DNA"/>
</dbReference>
<protein>
    <submittedName>
        <fullName evidence="1">Uncharacterized protein</fullName>
    </submittedName>
</protein>